<reference evidence="1 2" key="1">
    <citation type="submission" date="2012-05" db="EMBL/GenBank/DDBJ databases">
        <title>Genome sequence of Nitritalea halalkaliphila LW7.</title>
        <authorList>
            <person name="Jangir P.K."/>
            <person name="Singh A."/>
            <person name="Shivaji S."/>
            <person name="Sharma R."/>
        </authorList>
    </citation>
    <scope>NUCLEOTIDE SEQUENCE [LARGE SCALE GENOMIC DNA]</scope>
    <source>
        <strain evidence="1 2">LW7</strain>
    </source>
</reference>
<dbReference type="RefSeq" id="WP_009057548.1">
    <property type="nucleotide sequence ID" value="NZ_AJYA01000079.1"/>
</dbReference>
<dbReference type="Proteomes" id="UP000005551">
    <property type="component" value="Unassembled WGS sequence"/>
</dbReference>
<comment type="caution">
    <text evidence="1">The sequence shown here is derived from an EMBL/GenBank/DDBJ whole genome shotgun (WGS) entry which is preliminary data.</text>
</comment>
<evidence type="ECO:0000313" key="1">
    <source>
        <dbReference type="EMBL" id="EIM72585.1"/>
    </source>
</evidence>
<dbReference type="AlphaFoldDB" id="I5BSN3"/>
<organism evidence="1 2">
    <name type="scientific">Nitritalea halalkaliphila LW7</name>
    <dbReference type="NCBI Taxonomy" id="1189621"/>
    <lineage>
        <taxon>Bacteria</taxon>
        <taxon>Pseudomonadati</taxon>
        <taxon>Bacteroidota</taxon>
        <taxon>Cytophagia</taxon>
        <taxon>Cytophagales</taxon>
        <taxon>Cyclobacteriaceae</taxon>
        <taxon>Nitritalea</taxon>
    </lineage>
</organism>
<proteinExistence type="predicted"/>
<name>I5BSN3_9BACT</name>
<evidence type="ECO:0000313" key="2">
    <source>
        <dbReference type="Proteomes" id="UP000005551"/>
    </source>
</evidence>
<dbReference type="OrthoDB" id="9798009at2"/>
<sequence>MLKAIGKDEETSLLTQLQKLRAEQNEHAKAHDEHIKWIIVSMANNREIVEKKFNEFSQLLAKNNTEALVDVMKKATEEFNNQMSALINKLVQENFAELNNSVKMLNIWQAENKEMIQELTHQFKVVSNNFSISSIALKEITHNTSTLTDKNSQLAQIVESLKKVMVDDSKFSEITNSLATTVETLKTNTEAFDETTQKLNQWVKKQRDFSDSVAKLLVRLEDVEKIKDINEIFWKNLKSQLHDAISIIEKSIKDLDNEVQTIHGHFYTKLNDTFQNLDNLIQRIMAKHK</sequence>
<accession>I5BSN3</accession>
<keyword evidence="2" id="KW-1185">Reference proteome</keyword>
<gene>
    <name evidence="1" type="ORF">A3SI_19596</name>
</gene>
<protein>
    <submittedName>
        <fullName evidence="1">Uncharacterized protein</fullName>
    </submittedName>
</protein>
<dbReference type="EMBL" id="AJYA01000079">
    <property type="protein sequence ID" value="EIM72585.1"/>
    <property type="molecule type" value="Genomic_DNA"/>
</dbReference>
<dbReference type="STRING" id="1189621.A3SI_19596"/>